<reference evidence="2" key="1">
    <citation type="journal article" date="2020" name="New Phytol.">
        <title>Comparative genomics reveals dynamic genome evolution in host specialist ectomycorrhizal fungi.</title>
        <authorList>
            <person name="Lofgren L.A."/>
            <person name="Nguyen N.H."/>
            <person name="Vilgalys R."/>
            <person name="Ruytinx J."/>
            <person name="Liao H.L."/>
            <person name="Branco S."/>
            <person name="Kuo A."/>
            <person name="LaButti K."/>
            <person name="Lipzen A."/>
            <person name="Andreopoulos W."/>
            <person name="Pangilinan J."/>
            <person name="Riley R."/>
            <person name="Hundley H."/>
            <person name="Na H."/>
            <person name="Barry K."/>
            <person name="Grigoriev I.V."/>
            <person name="Stajich J.E."/>
            <person name="Kennedy P.G."/>
        </authorList>
    </citation>
    <scope>NUCLEOTIDE SEQUENCE</scope>
    <source>
        <strain evidence="2">MN1</strain>
    </source>
</reference>
<feature type="transmembrane region" description="Helical" evidence="1">
    <location>
        <begin position="47"/>
        <end position="69"/>
    </location>
</feature>
<evidence type="ECO:0000313" key="3">
    <source>
        <dbReference type="Proteomes" id="UP000807769"/>
    </source>
</evidence>
<comment type="caution">
    <text evidence="2">The sequence shown here is derived from an EMBL/GenBank/DDBJ whole genome shotgun (WGS) entry which is preliminary data.</text>
</comment>
<dbReference type="Proteomes" id="UP000807769">
    <property type="component" value="Unassembled WGS sequence"/>
</dbReference>
<dbReference type="AlphaFoldDB" id="A0A9P7J744"/>
<accession>A0A9P7J744</accession>
<feature type="transmembrane region" description="Helical" evidence="1">
    <location>
        <begin position="6"/>
        <end position="35"/>
    </location>
</feature>
<dbReference type="RefSeq" id="XP_041187633.1">
    <property type="nucleotide sequence ID" value="XM_041344080.1"/>
</dbReference>
<keyword evidence="1" id="KW-1133">Transmembrane helix</keyword>
<name>A0A9P7J744_9AGAM</name>
<dbReference type="EMBL" id="JABBWG010000048">
    <property type="protein sequence ID" value="KAG1806112.1"/>
    <property type="molecule type" value="Genomic_DNA"/>
</dbReference>
<protein>
    <submittedName>
        <fullName evidence="2">Uncharacterized protein</fullName>
    </submittedName>
</protein>
<keyword evidence="3" id="KW-1185">Reference proteome</keyword>
<evidence type="ECO:0000256" key="1">
    <source>
        <dbReference type="SAM" id="Phobius"/>
    </source>
</evidence>
<evidence type="ECO:0000313" key="2">
    <source>
        <dbReference type="EMBL" id="KAG1806112.1"/>
    </source>
</evidence>
<gene>
    <name evidence="2" type="ORF">BJ212DRAFT_791938</name>
</gene>
<organism evidence="2 3">
    <name type="scientific">Suillus subaureus</name>
    <dbReference type="NCBI Taxonomy" id="48587"/>
    <lineage>
        <taxon>Eukaryota</taxon>
        <taxon>Fungi</taxon>
        <taxon>Dikarya</taxon>
        <taxon>Basidiomycota</taxon>
        <taxon>Agaricomycotina</taxon>
        <taxon>Agaricomycetes</taxon>
        <taxon>Agaricomycetidae</taxon>
        <taxon>Boletales</taxon>
        <taxon>Suillineae</taxon>
        <taxon>Suillaceae</taxon>
        <taxon>Suillus</taxon>
    </lineage>
</organism>
<proteinExistence type="predicted"/>
<sequence length="95" mass="11175">MYLAVHWFYISGCTHHIFMIFLFMSKFLCLLMLLLSSCVVLSSFRTIFVLSFSSFVFLFLFYLFFLSGIHYNAAPLSSAIDIHTYIQTYDIRQTL</sequence>
<keyword evidence="1" id="KW-0812">Transmembrane</keyword>
<keyword evidence="1" id="KW-0472">Membrane</keyword>
<dbReference type="GeneID" id="64638096"/>